<proteinExistence type="predicted"/>
<sequence length="189" mass="20786">MSTTRSYPSHRPPRFRPFQGRTLTVAMAAGLAALVTLAAVPVQAQQAPMQRRLAQPPLFSMPASGARAAAVDINRDVRPALEAADLWIGLADINRAQQSWEQAAPVFQRAISADAWAKRLQAARAPLGRVKSRKTHDAVFTRSLPGQPDGEYVVIQYDTVFEHKAEAHEMVTMAFGVDGRWRVAGYLVR</sequence>
<protein>
    <recommendedName>
        <fullName evidence="3">DUF4019 domain-containing protein</fullName>
    </recommendedName>
</protein>
<dbReference type="InterPro" id="IPR025091">
    <property type="entry name" value="DUF4019"/>
</dbReference>
<evidence type="ECO:0000313" key="1">
    <source>
        <dbReference type="EMBL" id="VVE33331.1"/>
    </source>
</evidence>
<dbReference type="EMBL" id="CABPRU010000010">
    <property type="protein sequence ID" value="VVE33331.1"/>
    <property type="molecule type" value="Genomic_DNA"/>
</dbReference>
<accession>A0A5E4XAB0</accession>
<dbReference type="Proteomes" id="UP000334380">
    <property type="component" value="Unassembled WGS sequence"/>
</dbReference>
<keyword evidence="2" id="KW-1185">Reference proteome</keyword>
<dbReference type="Pfam" id="PF13211">
    <property type="entry name" value="DUF4019"/>
    <property type="match status" value="1"/>
</dbReference>
<reference evidence="1 2" key="1">
    <citation type="submission" date="2019-08" db="EMBL/GenBank/DDBJ databases">
        <authorList>
            <person name="Peeters C."/>
        </authorList>
    </citation>
    <scope>NUCLEOTIDE SEQUENCE [LARGE SCALE GENOMIC DNA]</scope>
    <source>
        <strain evidence="1 2">LMG 31013</strain>
    </source>
</reference>
<dbReference type="AlphaFoldDB" id="A0A5E4XAB0"/>
<organism evidence="1 2">
    <name type="scientific">Pandoraea terrigena</name>
    <dbReference type="NCBI Taxonomy" id="2508292"/>
    <lineage>
        <taxon>Bacteria</taxon>
        <taxon>Pseudomonadati</taxon>
        <taxon>Pseudomonadota</taxon>
        <taxon>Betaproteobacteria</taxon>
        <taxon>Burkholderiales</taxon>
        <taxon>Burkholderiaceae</taxon>
        <taxon>Pandoraea</taxon>
    </lineage>
</organism>
<evidence type="ECO:0008006" key="3">
    <source>
        <dbReference type="Google" id="ProtNLM"/>
    </source>
</evidence>
<evidence type="ECO:0000313" key="2">
    <source>
        <dbReference type="Proteomes" id="UP000334380"/>
    </source>
</evidence>
<name>A0A5E4XAB0_9BURK</name>
<dbReference type="RefSeq" id="WP_150614296.1">
    <property type="nucleotide sequence ID" value="NZ_CABPRU010000010.1"/>
</dbReference>
<gene>
    <name evidence="1" type="ORF">PTE31013_03791</name>
</gene>
<dbReference type="OrthoDB" id="21915at2"/>